<comment type="caution">
    <text evidence="1">The sequence shown here is derived from an EMBL/GenBank/DDBJ whole genome shotgun (WGS) entry which is preliminary data.</text>
</comment>
<proteinExistence type="predicted"/>
<protein>
    <submittedName>
        <fullName evidence="1">Uncharacterized protein</fullName>
    </submittedName>
</protein>
<keyword evidence="2" id="KW-1185">Reference proteome</keyword>
<dbReference type="RefSeq" id="WP_201641780.1">
    <property type="nucleotide sequence ID" value="NZ_CAJHCP010000003.1"/>
</dbReference>
<organism evidence="1 2">
    <name type="scientific">Paraburkholderia metrosideri</name>
    <dbReference type="NCBI Taxonomy" id="580937"/>
    <lineage>
        <taxon>Bacteria</taxon>
        <taxon>Pseudomonadati</taxon>
        <taxon>Pseudomonadota</taxon>
        <taxon>Betaproteobacteria</taxon>
        <taxon>Burkholderiales</taxon>
        <taxon>Burkholderiaceae</taxon>
        <taxon>Paraburkholderia</taxon>
    </lineage>
</organism>
<name>A0ABN7HNM4_9BURK</name>
<dbReference type="EMBL" id="CAJHCP010000003">
    <property type="protein sequence ID" value="CAD6524663.1"/>
    <property type="molecule type" value="Genomic_DNA"/>
</dbReference>
<evidence type="ECO:0000313" key="1">
    <source>
        <dbReference type="EMBL" id="CAD6524663.1"/>
    </source>
</evidence>
<evidence type="ECO:0000313" key="2">
    <source>
        <dbReference type="Proteomes" id="UP000598032"/>
    </source>
</evidence>
<sequence length="53" mass="6142">MQLNLAFEDLPHDDSLWEQLDEATRETMIDRLAQAIAKVVIVSHPNELEHNDE</sequence>
<dbReference type="Proteomes" id="UP000598032">
    <property type="component" value="Unassembled WGS sequence"/>
</dbReference>
<accession>A0ABN7HNM4</accession>
<reference evidence="1 2" key="1">
    <citation type="submission" date="2020-10" db="EMBL/GenBank/DDBJ databases">
        <authorList>
            <person name="Peeters C."/>
        </authorList>
    </citation>
    <scope>NUCLEOTIDE SEQUENCE [LARGE SCALE GENOMIC DNA]</scope>
    <source>
        <strain evidence="1 2">LMG 28140</strain>
    </source>
</reference>
<gene>
    <name evidence="1" type="ORF">LMG28140_01661</name>
</gene>